<keyword evidence="3" id="KW-1133">Transmembrane helix</keyword>
<evidence type="ECO:0000313" key="7">
    <source>
        <dbReference type="Proteomes" id="UP000193200"/>
    </source>
</evidence>
<sequence>MMRRRLIRILLIVLVLLVPLGVTVVALLDSDYARRKAIALAVDAAAEAGVRLEIDALDWSLGGRFSVTGLRLADGRGPFLSLDRLDLDWRPGALLDRRVEVGRLALGNLDILRAPELPPAEPAPAEPAGDGGLLPELPVDIVLESLTAERIGFGEPLFGQAMAIDLDASASLLRALPEMTATVRSKVIEGGEGTLALDLGFAPATDRLQLSLDLAEPENGIVAGLLALDGRPPVSLAVTGNGSLSDWTGDIALAAGPDLALDGPLSIRAVEGGAHRLVLTGRGRVAALLPPEALEAAGEVRSLSLAATVDDAGAAREIVLSLDLPAGQLRLSGAVDPTAGDLDMRYSLLLPDGAALADLTGGAVFRDGRLDGHAGGTISSPSVEARMTLGSPGLDSMAADSVRLDLQATTGQDGALAFTLAGVIARPTLGDPALDPLLADGVTLDAAGSLDGAYQQLRLERIALQAAAATLGGEGELALDSGEGRISARLDAPTLDRYAALAGIALSGAGGLDIGADLGDFGATGSADIRYRLAPLKLGIPEADRLLVKGASGSARAAWQADGAVDLSSLSLDLDGLSLTADGRLAADGALKAKADIALSDLARLRIDGLAGRLDIAATASGTIEAPTARVVLSSPELVYGAERLQALKATVTGALPADGPSANLDLAARLRDQEITARGDLRTGKDGRISVDAVRVSLPGTDIEAELQLDPETMLASGDVRIRASDLTPAGRLAGLDIGGRLGADILLTADGRQGLGYGLRAEDLRLEGESVLTVGSIESSGAVGDLLALDGIDASASLRDLDAGGARIAEAEASVAGALSAVSFRASASGEAEMPFRVETAGRYGAVDTGQQVDIAQFSGAFGSIDFAAGKPFRLTMGGSGDGGAATDLALDGLLLDVGGGRLGADLALAGEKASGAIRIDALPLGLLAAFDPPVIPKGTLTARLDLDGLVAAPVLDGEVRVAGLIVEALEDSGARPLDLTLRFGYRDRLLEAAIEGGGGAALDINGKATLGADLTLMPFAFTPRDDGQLAGDIRASSDLAELSVWIFPEDRRVGGRLDLDARVRGTAGTPIVEGRLALADGVFEDSLLGLRIDDITVAATGSGDRLELTTLGATTPNGGTIGGEGSLVLGSDGVWTSALKLRADKAQLAALDIATVVASADLGLDGRLDALELAGTVTIDSAEIRIPETLPVDIPTVEIREVNNGTPVNEPTPEEEGAVAMTAALDVKVLVPQGVFVRGRGIDVEFGGEIDVGGTTADPSASGALGLRRGTMDLLGRSFTFDKGTISFENAPAEEPEVDIEASAGDQSFKAIVSVTGPVSKPEIAVSSEPELPQDEVIARLLFGKSAGELSALEAAQLAASAAKLAGVGGGGRDYVGDVRDRLGLDVLRFSGGDAGGGPAVEAGRYVADGVFVGVKQGAEAGSSKVTVEVEVTPNITVESSVGAQSQGNVGVRMEWDY</sequence>
<evidence type="ECO:0000259" key="5">
    <source>
        <dbReference type="Pfam" id="PF04357"/>
    </source>
</evidence>
<dbReference type="Pfam" id="PF04357">
    <property type="entry name" value="TamB"/>
    <property type="match status" value="1"/>
</dbReference>
<evidence type="ECO:0000256" key="1">
    <source>
        <dbReference type="ARBA" id="ARBA00004167"/>
    </source>
</evidence>
<comment type="subcellular location">
    <subcellularLocation>
        <location evidence="1">Membrane</location>
        <topology evidence="1">Single-pass membrane protein</topology>
    </subcellularLocation>
</comment>
<evidence type="ECO:0000256" key="4">
    <source>
        <dbReference type="ARBA" id="ARBA00023136"/>
    </source>
</evidence>
<gene>
    <name evidence="6" type="primary">tamB</name>
    <name evidence="6" type="ORF">OCH7691_01966</name>
</gene>
<dbReference type="GO" id="GO:0005886">
    <property type="term" value="C:plasma membrane"/>
    <property type="evidence" value="ECO:0007669"/>
    <property type="project" value="InterPro"/>
</dbReference>
<dbReference type="EMBL" id="FWFR01000001">
    <property type="protein sequence ID" value="SLN45598.1"/>
    <property type="molecule type" value="Genomic_DNA"/>
</dbReference>
<feature type="domain" description="Translocation and assembly module TamB C-terminal" evidence="5">
    <location>
        <begin position="1114"/>
        <end position="1461"/>
    </location>
</feature>
<evidence type="ECO:0000256" key="3">
    <source>
        <dbReference type="ARBA" id="ARBA00022989"/>
    </source>
</evidence>
<name>A0A1Y5SQ00_9PROT</name>
<proteinExistence type="predicted"/>
<keyword evidence="2" id="KW-0812">Transmembrane</keyword>
<dbReference type="GO" id="GO:0009306">
    <property type="term" value="P:protein secretion"/>
    <property type="evidence" value="ECO:0007669"/>
    <property type="project" value="InterPro"/>
</dbReference>
<dbReference type="RefSeq" id="WP_085883177.1">
    <property type="nucleotide sequence ID" value="NZ_FWFR01000001.1"/>
</dbReference>
<organism evidence="6 7">
    <name type="scientific">Oceanibacterium hippocampi</name>
    <dbReference type="NCBI Taxonomy" id="745714"/>
    <lineage>
        <taxon>Bacteria</taxon>
        <taxon>Pseudomonadati</taxon>
        <taxon>Pseudomonadota</taxon>
        <taxon>Alphaproteobacteria</taxon>
        <taxon>Sneathiellales</taxon>
        <taxon>Sneathiellaceae</taxon>
        <taxon>Oceanibacterium</taxon>
    </lineage>
</organism>
<evidence type="ECO:0000313" key="6">
    <source>
        <dbReference type="EMBL" id="SLN45598.1"/>
    </source>
</evidence>
<accession>A0A1Y5SQ00</accession>
<keyword evidence="4" id="KW-0472">Membrane</keyword>
<dbReference type="PANTHER" id="PTHR36985:SF1">
    <property type="entry name" value="TRANSLOCATION AND ASSEMBLY MODULE SUBUNIT TAMB"/>
    <property type="match status" value="1"/>
</dbReference>
<dbReference type="PANTHER" id="PTHR36985">
    <property type="entry name" value="TRANSLOCATION AND ASSEMBLY MODULE SUBUNIT TAMB"/>
    <property type="match status" value="1"/>
</dbReference>
<dbReference type="OrthoDB" id="7784409at2"/>
<evidence type="ECO:0000256" key="2">
    <source>
        <dbReference type="ARBA" id="ARBA00022692"/>
    </source>
</evidence>
<reference evidence="6 7" key="1">
    <citation type="submission" date="2017-03" db="EMBL/GenBank/DDBJ databases">
        <authorList>
            <person name="Afonso C.L."/>
            <person name="Miller P.J."/>
            <person name="Scott M.A."/>
            <person name="Spackman E."/>
            <person name="Goraichik I."/>
            <person name="Dimitrov K.M."/>
            <person name="Suarez D.L."/>
            <person name="Swayne D.E."/>
        </authorList>
    </citation>
    <scope>NUCLEOTIDE SEQUENCE [LARGE SCALE GENOMIC DNA]</scope>
    <source>
        <strain evidence="6 7">CECT 7691</strain>
    </source>
</reference>
<dbReference type="Proteomes" id="UP000193200">
    <property type="component" value="Unassembled WGS sequence"/>
</dbReference>
<keyword evidence="7" id="KW-1185">Reference proteome</keyword>
<protein>
    <submittedName>
        <fullName evidence="6">Translocation and assembly module TamB</fullName>
    </submittedName>
</protein>
<dbReference type="InParanoid" id="A0A1Y5SQ00"/>
<dbReference type="InterPro" id="IPR007452">
    <property type="entry name" value="TamB_C"/>
</dbReference>